<protein>
    <submittedName>
        <fullName evidence="3">5'(3')-deoxyribonucleotidase</fullName>
        <ecNumber evidence="3">3.1.3.-</ecNumber>
    </submittedName>
</protein>
<evidence type="ECO:0000256" key="2">
    <source>
        <dbReference type="PIRSR" id="PIRSR610708-1"/>
    </source>
</evidence>
<keyword evidence="4" id="KW-1185">Reference proteome</keyword>
<sequence length="187" mass="21327">MIILLDQDGVLADFEHAFIDAWRARHPDIAPVAFDDRKSFYIREDYAPELRGMAEAIYTAPGFIRDLPPVPGALDAVKELLALGMDVRICTSPLSQFENCVAEKYLWVEKHLGRDATNRLILTKDKTLVHGDLLIDDKPLIQGAVKPRWKHILFDAPYNRQVTDRPRISSWADWRNVLAGELYTADE</sequence>
<dbReference type="Pfam" id="PF06941">
    <property type="entry name" value="NT5C"/>
    <property type="match status" value="1"/>
</dbReference>
<reference evidence="3 4" key="1">
    <citation type="submission" date="2020-04" db="EMBL/GenBank/DDBJ databases">
        <authorList>
            <person name="De Canck E."/>
        </authorList>
    </citation>
    <scope>NUCLEOTIDE SEQUENCE [LARGE SCALE GENOMIC DNA]</scope>
    <source>
        <strain evidence="3 4">LMG 26845</strain>
    </source>
</reference>
<dbReference type="Proteomes" id="UP000507979">
    <property type="component" value="Unassembled WGS sequence"/>
</dbReference>
<accession>A0A6J5HQE6</accession>
<proteinExistence type="inferred from homology"/>
<feature type="active site" description="Proton donor" evidence="2">
    <location>
        <position position="8"/>
    </location>
</feature>
<organism evidence="3 4">
    <name type="scientific">Achromobacter insuavis</name>
    <dbReference type="NCBI Taxonomy" id="1287735"/>
    <lineage>
        <taxon>Bacteria</taxon>
        <taxon>Pseudomonadati</taxon>
        <taxon>Pseudomonadota</taxon>
        <taxon>Betaproteobacteria</taxon>
        <taxon>Burkholderiales</taxon>
        <taxon>Alcaligenaceae</taxon>
        <taxon>Achromobacter</taxon>
    </lineage>
</organism>
<dbReference type="Gene3D" id="1.10.40.40">
    <property type="entry name" value="Deoxyribonucleotidase, domain 2"/>
    <property type="match status" value="1"/>
</dbReference>
<gene>
    <name evidence="3" type="ORF">LMG26845_05766</name>
</gene>
<dbReference type="SFLD" id="SFLDG01126">
    <property type="entry name" value="C1.2:_Nucleotidase_Like"/>
    <property type="match status" value="1"/>
</dbReference>
<comment type="similarity">
    <text evidence="1">Belongs to the 5'(3')-deoxyribonucleotidase family.</text>
</comment>
<dbReference type="RefSeq" id="WP_054429425.1">
    <property type="nucleotide sequence ID" value="NZ_CADIJR010000108.1"/>
</dbReference>
<feature type="active site" description="Nucleophile" evidence="2">
    <location>
        <position position="6"/>
    </location>
</feature>
<dbReference type="InterPro" id="IPR036412">
    <property type="entry name" value="HAD-like_sf"/>
</dbReference>
<dbReference type="AlphaFoldDB" id="A0A6J5HQE6"/>
<evidence type="ECO:0000313" key="4">
    <source>
        <dbReference type="Proteomes" id="UP000507979"/>
    </source>
</evidence>
<dbReference type="InterPro" id="IPR023214">
    <property type="entry name" value="HAD_sf"/>
</dbReference>
<dbReference type="InterPro" id="IPR010708">
    <property type="entry name" value="5'(3')-deoxyribonucleotidase"/>
</dbReference>
<dbReference type="SFLD" id="SFLDS00003">
    <property type="entry name" value="Haloacid_Dehalogenase"/>
    <property type="match status" value="1"/>
</dbReference>
<evidence type="ECO:0000313" key="3">
    <source>
        <dbReference type="EMBL" id="CAB3710891.1"/>
    </source>
</evidence>
<dbReference type="EC" id="3.1.3.-" evidence="3"/>
<dbReference type="SUPFAM" id="SSF56784">
    <property type="entry name" value="HAD-like"/>
    <property type="match status" value="1"/>
</dbReference>
<dbReference type="EMBL" id="CADIJR010000108">
    <property type="protein sequence ID" value="CAB3710891.1"/>
    <property type="molecule type" value="Genomic_DNA"/>
</dbReference>
<dbReference type="CDD" id="cd02587">
    <property type="entry name" value="HAD_5-3dNT"/>
    <property type="match status" value="1"/>
</dbReference>
<dbReference type="GO" id="GO:0009223">
    <property type="term" value="P:pyrimidine deoxyribonucleotide catabolic process"/>
    <property type="evidence" value="ECO:0007669"/>
    <property type="project" value="TreeGrafter"/>
</dbReference>
<dbReference type="PANTHER" id="PTHR16504">
    <property type="entry name" value="5'(3')-DEOXYRIBONUCLEOTIDASE"/>
    <property type="match status" value="1"/>
</dbReference>
<dbReference type="GeneID" id="92901670"/>
<keyword evidence="3" id="KW-0378">Hydrolase</keyword>
<name>A0A6J5HQE6_9BURK</name>
<dbReference type="SFLD" id="SFLDG01145">
    <property type="entry name" value="C1.2.1"/>
    <property type="match status" value="1"/>
</dbReference>
<evidence type="ECO:0000256" key="1">
    <source>
        <dbReference type="ARBA" id="ARBA00009589"/>
    </source>
</evidence>
<dbReference type="GO" id="GO:0008253">
    <property type="term" value="F:5'-nucleotidase activity"/>
    <property type="evidence" value="ECO:0007669"/>
    <property type="project" value="InterPro"/>
</dbReference>
<dbReference type="PANTHER" id="PTHR16504:SF4">
    <property type="entry name" value="5'(3')-DEOXYRIBONUCLEOTIDASE"/>
    <property type="match status" value="1"/>
</dbReference>
<dbReference type="Gene3D" id="3.40.50.1000">
    <property type="entry name" value="HAD superfamily/HAD-like"/>
    <property type="match status" value="1"/>
</dbReference>